<accession>A0A2V4MBY7</accession>
<evidence type="ECO:0000256" key="1">
    <source>
        <dbReference type="SAM" id="SignalP"/>
    </source>
</evidence>
<feature type="domain" description="DUF2059" evidence="2">
    <location>
        <begin position="92"/>
        <end position="150"/>
    </location>
</feature>
<feature type="chain" id="PRO_5016047604" description="DUF2059 domain-containing protein" evidence="1">
    <location>
        <begin position="21"/>
        <end position="164"/>
    </location>
</feature>
<dbReference type="Pfam" id="PF09832">
    <property type="entry name" value="DUF2059"/>
    <property type="match status" value="1"/>
</dbReference>
<dbReference type="InterPro" id="IPR018637">
    <property type="entry name" value="DUF2059"/>
</dbReference>
<reference evidence="3 4" key="1">
    <citation type="submission" date="2018-06" db="EMBL/GenBank/DDBJ databases">
        <title>Pseudomonas diversity within urban Lake Michigan freshwaters.</title>
        <authorList>
            <person name="Batrich M."/>
            <person name="Hatzopoulos T."/>
            <person name="Putonti C."/>
        </authorList>
    </citation>
    <scope>NUCLEOTIDE SEQUENCE [LARGE SCALE GENOMIC DNA]</scope>
    <source>
        <strain evidence="3 4">MB-090714</strain>
    </source>
</reference>
<comment type="caution">
    <text evidence="3">The sequence shown here is derived from an EMBL/GenBank/DDBJ whole genome shotgun (WGS) entry which is preliminary data.</text>
</comment>
<dbReference type="Proteomes" id="UP000248146">
    <property type="component" value="Unassembled WGS sequence"/>
</dbReference>
<dbReference type="EMBL" id="QJRX01000003">
    <property type="protein sequence ID" value="PYC27646.1"/>
    <property type="molecule type" value="Genomic_DNA"/>
</dbReference>
<protein>
    <recommendedName>
        <fullName evidence="2">DUF2059 domain-containing protein</fullName>
    </recommendedName>
</protein>
<evidence type="ECO:0000313" key="3">
    <source>
        <dbReference type="EMBL" id="PYC27646.1"/>
    </source>
</evidence>
<keyword evidence="1" id="KW-0732">Signal</keyword>
<gene>
    <name evidence="3" type="ORF">DMO17_07880</name>
</gene>
<organism evidence="3 4">
    <name type="scientific">Aquipseudomonas alcaligenes</name>
    <name type="common">Pseudomonas alcaligenes</name>
    <dbReference type="NCBI Taxonomy" id="43263"/>
    <lineage>
        <taxon>Bacteria</taxon>
        <taxon>Pseudomonadati</taxon>
        <taxon>Pseudomonadota</taxon>
        <taxon>Gammaproteobacteria</taxon>
        <taxon>Pseudomonadales</taxon>
        <taxon>Pseudomonadaceae</taxon>
        <taxon>Aquipseudomonas</taxon>
    </lineage>
</organism>
<proteinExistence type="predicted"/>
<feature type="signal peptide" evidence="1">
    <location>
        <begin position="1"/>
        <end position="20"/>
    </location>
</feature>
<dbReference type="RefSeq" id="WP_110681943.1">
    <property type="nucleotide sequence ID" value="NZ_CP154874.1"/>
</dbReference>
<name>A0A2V4MBY7_AQUAC</name>
<dbReference type="OrthoDB" id="490569at2"/>
<evidence type="ECO:0000313" key="4">
    <source>
        <dbReference type="Proteomes" id="UP000248146"/>
    </source>
</evidence>
<dbReference type="AlphaFoldDB" id="A0A2V4MBY7"/>
<sequence>MIRLCALFSLLLLASPALHAETPATASHVAEARRFLQLTRVDKLTVPAYAQVQQMFAQRFAQAQGKDSQKPVLERYQAQANAALDQVVGWKTLEPELLELYTRAFSEAELKELVAFYQTPLGSKVLERMPQLMAMSAQLTQTRLQQAVPEVDKLLGEMNAELKQ</sequence>
<evidence type="ECO:0000259" key="2">
    <source>
        <dbReference type="Pfam" id="PF09832"/>
    </source>
</evidence>